<name>A0A9W7X859_9POAL</name>
<evidence type="ECO:0000313" key="3">
    <source>
        <dbReference type="EMBL" id="KAJ1254300.1"/>
    </source>
</evidence>
<feature type="transmembrane region" description="Helical" evidence="1">
    <location>
        <begin position="103"/>
        <end position="120"/>
    </location>
</feature>
<accession>A0A9W7X859</accession>
<dbReference type="EMBL" id="MU630167">
    <property type="protein sequence ID" value="KAJ1254300.1"/>
    <property type="molecule type" value="Genomic_DNA"/>
</dbReference>
<evidence type="ECO:0000256" key="1">
    <source>
        <dbReference type="SAM" id="Phobius"/>
    </source>
</evidence>
<proteinExistence type="predicted"/>
<feature type="transmembrane region" description="Helical" evidence="1">
    <location>
        <begin position="64"/>
        <end position="82"/>
    </location>
</feature>
<reference evidence="3 4" key="1">
    <citation type="submission" date="2022-10" db="EMBL/GenBank/DDBJ databases">
        <title>WGS assembly of Paspalum vaginatum 540-79.</title>
        <authorList>
            <person name="Sun G."/>
            <person name="Wase N."/>
            <person name="Shu S."/>
            <person name="Jenkins J."/>
            <person name="Zhou B."/>
            <person name="Torres-Rodriguez J."/>
            <person name="Chen C."/>
            <person name="Sandor L."/>
            <person name="Plott C."/>
            <person name="Yoshinga Y."/>
            <person name="Daum C."/>
            <person name="Qi P."/>
            <person name="Barry K."/>
            <person name="Lipzen A."/>
            <person name="Berry L."/>
            <person name="Pedersen C."/>
            <person name="Gottilla T."/>
            <person name="Foltz A."/>
            <person name="Yu H."/>
            <person name="O'Malley R."/>
            <person name="Zhang C."/>
            <person name="Devos K."/>
            <person name="Sigmon B."/>
            <person name="Yu B."/>
            <person name="Obata T."/>
            <person name="Schmutz J."/>
            <person name="Schnable J."/>
        </authorList>
    </citation>
    <scope>NUCLEOTIDE SEQUENCE [LARGE SCALE GENOMIC DNA]</scope>
    <source>
        <strain evidence="4">cv. 540-79</strain>
    </source>
</reference>
<dbReference type="Pfam" id="PF13968">
    <property type="entry name" value="DUF4220"/>
    <property type="match status" value="1"/>
</dbReference>
<comment type="caution">
    <text evidence="3">The sequence shown here is derived from an EMBL/GenBank/DDBJ whole genome shotgun (WGS) entry which is preliminary data.</text>
</comment>
<protein>
    <recommendedName>
        <fullName evidence="2">DUF4220 domain-containing protein</fullName>
    </recommendedName>
</protein>
<dbReference type="AlphaFoldDB" id="A0A9W7X859"/>
<sequence>MAPPAGSAAGISLKSLLLFTTKQLEILETTSIVQYGAMAAYYLPTFIAFYAANEVYSSEIIVNLRSASVAPYCFFFFCCCCVRGADTMTAFTLGGTPHKVQSWRLLPWLLYFAWLQWLFIWSGGELINILYIIFYCIAPIIYVVVAKPRVSMLDYETKQFADYMTRQSKSSSPSPFFDAPRANSSCVKNGCNYPFKQKEDGEWIDLSGALQQLPEDFRVDEDSCLAYILGRLLARRYFGFPCAEDGNVQVRDFVFKELLPDYSRAFTIVEVQLAVLHDYFFTNYYSDLTYGIVSVKQGIVNLFWGLMIVGAGYLTSVLISASFMEGKWRDNTAIVCAFSLPVALIYTIIKLPQTPFLPSIVIEKHTTAPRPQRTRLYCWRDKLSQYSVMEDYDHCSSLKKIIAWCKVHMLSQVSYSFMKHHPAEGKEVSVPDSVRRLVASTVKDLNGVPTIGTIISSLRALDDDLSWTCSQETLTHTILIWHIATCYCDMLSLSQPLPVEVNAPNHHEVATVLSGYCAYLVAFLPNLLPEHILTAKVVLQQVLQETIHKLGTTRMSMEEKAMGIQKLQLPQDESSMTTFEKGVRLGRQLEQLPDVSLRWKAMAYFWAQMILYLGASPDNAAAHVEQLAQGGEFITHVWALLCNAGIVNQAKEEWTR</sequence>
<keyword evidence="1" id="KW-0472">Membrane</keyword>
<organism evidence="3 4">
    <name type="scientific">Paspalum vaginatum</name>
    <name type="common">seashore paspalum</name>
    <dbReference type="NCBI Taxonomy" id="158149"/>
    <lineage>
        <taxon>Eukaryota</taxon>
        <taxon>Viridiplantae</taxon>
        <taxon>Streptophyta</taxon>
        <taxon>Embryophyta</taxon>
        <taxon>Tracheophyta</taxon>
        <taxon>Spermatophyta</taxon>
        <taxon>Magnoliopsida</taxon>
        <taxon>Liliopsida</taxon>
        <taxon>Poales</taxon>
        <taxon>Poaceae</taxon>
        <taxon>PACMAD clade</taxon>
        <taxon>Panicoideae</taxon>
        <taxon>Andropogonodae</taxon>
        <taxon>Paspaleae</taxon>
        <taxon>Paspalinae</taxon>
        <taxon>Paspalum</taxon>
    </lineage>
</organism>
<keyword evidence="1" id="KW-1133">Transmembrane helix</keyword>
<dbReference type="InterPro" id="IPR025315">
    <property type="entry name" value="DUF4220"/>
</dbReference>
<feature type="transmembrane region" description="Helical" evidence="1">
    <location>
        <begin position="126"/>
        <end position="145"/>
    </location>
</feature>
<keyword evidence="4" id="KW-1185">Reference proteome</keyword>
<feature type="transmembrane region" description="Helical" evidence="1">
    <location>
        <begin position="302"/>
        <end position="324"/>
    </location>
</feature>
<dbReference type="InterPro" id="IPR007658">
    <property type="entry name" value="DUF594"/>
</dbReference>
<dbReference type="OrthoDB" id="598862at2759"/>
<dbReference type="PANTHER" id="PTHR31325">
    <property type="entry name" value="OS01G0798800 PROTEIN-RELATED"/>
    <property type="match status" value="1"/>
</dbReference>
<evidence type="ECO:0000313" key="4">
    <source>
        <dbReference type="Proteomes" id="UP001164776"/>
    </source>
</evidence>
<feature type="transmembrane region" description="Helical" evidence="1">
    <location>
        <begin position="331"/>
        <end position="349"/>
    </location>
</feature>
<dbReference type="Proteomes" id="UP001164776">
    <property type="component" value="Unassembled WGS sequence"/>
</dbReference>
<evidence type="ECO:0000259" key="2">
    <source>
        <dbReference type="Pfam" id="PF13968"/>
    </source>
</evidence>
<feature type="domain" description="DUF4220" evidence="2">
    <location>
        <begin position="83"/>
        <end position="293"/>
    </location>
</feature>
<gene>
    <name evidence="3" type="ORF">BS78_K091800</name>
</gene>
<keyword evidence="1" id="KW-0812">Transmembrane</keyword>
<feature type="transmembrane region" description="Helical" evidence="1">
    <location>
        <begin position="32"/>
        <end position="52"/>
    </location>
</feature>
<dbReference type="Pfam" id="PF04578">
    <property type="entry name" value="DUF594"/>
    <property type="match status" value="1"/>
</dbReference>